<dbReference type="Gene3D" id="3.40.309.10">
    <property type="entry name" value="Aldehyde Dehydrogenase, Chain A, domain 2"/>
    <property type="match status" value="1"/>
</dbReference>
<dbReference type="KEGG" id="gfe:Gferi_00540"/>
<dbReference type="InterPro" id="IPR000965">
    <property type="entry name" value="GPR_dom"/>
</dbReference>
<keyword evidence="2 7" id="KW-0028">Amino-acid biosynthesis</keyword>
<dbReference type="PANTHER" id="PTHR11063:SF8">
    <property type="entry name" value="DELTA-1-PYRROLINE-5-CARBOXYLATE SYNTHASE"/>
    <property type="match status" value="1"/>
</dbReference>
<comment type="subcellular location">
    <subcellularLocation>
        <location evidence="7">Cytoplasm</location>
    </subcellularLocation>
</comment>
<dbReference type="GO" id="GO:0055129">
    <property type="term" value="P:L-proline biosynthetic process"/>
    <property type="evidence" value="ECO:0007669"/>
    <property type="project" value="UniProtKB-UniRule"/>
</dbReference>
<name>A0A1D8GBE9_9FIRM</name>
<dbReference type="CDD" id="cd07079">
    <property type="entry name" value="ALDH_F18-19_ProA-GPR"/>
    <property type="match status" value="1"/>
</dbReference>
<keyword evidence="7" id="KW-0963">Cytoplasm</keyword>
<reference evidence="9 10" key="1">
    <citation type="submission" date="2016-09" db="EMBL/GenBank/DDBJ databases">
        <title>Genomic analysis reveals versatility of anaerobic energy metabolism of Geosporobacter ferrireducens IRF9 of phylum Firmicutes.</title>
        <authorList>
            <person name="Kim S.-J."/>
        </authorList>
    </citation>
    <scope>NUCLEOTIDE SEQUENCE [LARGE SCALE GENOMIC DNA]</scope>
    <source>
        <strain evidence="9 10">IRF9</strain>
    </source>
</reference>
<dbReference type="NCBIfam" id="TIGR00407">
    <property type="entry name" value="proA"/>
    <property type="match status" value="1"/>
</dbReference>
<dbReference type="AlphaFoldDB" id="A0A1D8GBE9"/>
<dbReference type="GO" id="GO:0004350">
    <property type="term" value="F:glutamate-5-semialdehyde dehydrogenase activity"/>
    <property type="evidence" value="ECO:0007669"/>
    <property type="project" value="UniProtKB-UniRule"/>
</dbReference>
<evidence type="ECO:0000256" key="7">
    <source>
        <dbReference type="HAMAP-Rule" id="MF_00412"/>
    </source>
</evidence>
<dbReference type="SUPFAM" id="SSF53720">
    <property type="entry name" value="ALDH-like"/>
    <property type="match status" value="1"/>
</dbReference>
<dbReference type="PANTHER" id="PTHR11063">
    <property type="entry name" value="GLUTAMATE SEMIALDEHYDE DEHYDROGENASE"/>
    <property type="match status" value="1"/>
</dbReference>
<keyword evidence="5 7" id="KW-0560">Oxidoreductase</keyword>
<evidence type="ECO:0000256" key="1">
    <source>
        <dbReference type="ARBA" id="ARBA00004985"/>
    </source>
</evidence>
<evidence type="ECO:0000313" key="9">
    <source>
        <dbReference type="EMBL" id="AOT68203.1"/>
    </source>
</evidence>
<dbReference type="STRING" id="1424294.Gferi_00540"/>
<dbReference type="InterPro" id="IPR016162">
    <property type="entry name" value="Ald_DH_N"/>
</dbReference>
<dbReference type="NCBIfam" id="NF001221">
    <property type="entry name" value="PRK00197.1"/>
    <property type="match status" value="1"/>
</dbReference>
<dbReference type="InterPro" id="IPR020593">
    <property type="entry name" value="G-glutamylP_reductase_CS"/>
</dbReference>
<keyword evidence="4 7" id="KW-0521">NADP</keyword>
<comment type="pathway">
    <text evidence="1 7">Amino-acid biosynthesis; L-proline biosynthesis; L-glutamate 5-semialdehyde from L-glutamate: step 2/2.</text>
</comment>
<dbReference type="HAMAP" id="MF_00412">
    <property type="entry name" value="ProA"/>
    <property type="match status" value="1"/>
</dbReference>
<organism evidence="9 10">
    <name type="scientific">Geosporobacter ferrireducens</name>
    <dbReference type="NCBI Taxonomy" id="1424294"/>
    <lineage>
        <taxon>Bacteria</taxon>
        <taxon>Bacillati</taxon>
        <taxon>Bacillota</taxon>
        <taxon>Clostridia</taxon>
        <taxon>Peptostreptococcales</taxon>
        <taxon>Thermotaleaceae</taxon>
        <taxon>Geosporobacter</taxon>
    </lineage>
</organism>
<dbReference type="RefSeq" id="WP_069973757.1">
    <property type="nucleotide sequence ID" value="NZ_CP017269.1"/>
</dbReference>
<dbReference type="FunFam" id="3.40.309.10:FF:000006">
    <property type="entry name" value="Gamma-glutamyl phosphate reductase"/>
    <property type="match status" value="1"/>
</dbReference>
<dbReference type="InterPro" id="IPR016163">
    <property type="entry name" value="Ald_DH_C"/>
</dbReference>
<feature type="domain" description="Aldehyde dehydrogenase" evidence="8">
    <location>
        <begin position="75"/>
        <end position="282"/>
    </location>
</feature>
<keyword evidence="10" id="KW-1185">Reference proteome</keyword>
<evidence type="ECO:0000256" key="4">
    <source>
        <dbReference type="ARBA" id="ARBA00022857"/>
    </source>
</evidence>
<proteinExistence type="inferred from homology"/>
<dbReference type="PIRSF" id="PIRSF000151">
    <property type="entry name" value="GPR"/>
    <property type="match status" value="1"/>
</dbReference>
<evidence type="ECO:0000256" key="5">
    <source>
        <dbReference type="ARBA" id="ARBA00023002"/>
    </source>
</evidence>
<evidence type="ECO:0000259" key="8">
    <source>
        <dbReference type="Pfam" id="PF00171"/>
    </source>
</evidence>
<dbReference type="InterPro" id="IPR016161">
    <property type="entry name" value="Ald_DH/histidinol_DH"/>
</dbReference>
<evidence type="ECO:0000313" key="10">
    <source>
        <dbReference type="Proteomes" id="UP000095743"/>
    </source>
</evidence>
<sequence>MSSLIIQCKKLRDAAKVLGIADTKTKNKALANVAKRLRIHQEYIMQENEKDVFNARKAGIKESLIDRLRLDENRIEDMIQGIQKIIDLRDPIWNSDRVWTLENGLTISKMTVPLGVIGIIYESRPNVTIDAFALALKSGNCILLRGSSTSIHSNRALVYAVKEGLKESGLPEEIIGFIDDVDRSVVMEMLTLNEYIDLIIPRGGKELIQFVIENATVPTIETGVGNCHIYIDERANLKKALRIVENAKIQRPGVCNACETILIHEQVASEFLPQLYKQFDGIVDIMGCEKTRGIITVKTAEEQDWMEEYLDYKVAIKVVQNIQEAILHIDRYGTKHSEAIVTESLENANLFLRQIDAAAVYVNASTRFTDGGQFGFGAEMGISTQKIHARGPIGLEELVTSKYTIMGNGQIRE</sequence>
<protein>
    <recommendedName>
        <fullName evidence="7">Gamma-glutamyl phosphate reductase</fullName>
        <shortName evidence="7">GPR</shortName>
        <ecNumber evidence="7">1.2.1.41</ecNumber>
    </recommendedName>
    <alternativeName>
        <fullName evidence="7">Glutamate-5-semialdehyde dehydrogenase</fullName>
    </alternativeName>
    <alternativeName>
        <fullName evidence="7">Glutamyl-gamma-semialdehyde dehydrogenase</fullName>
        <shortName evidence="7">GSA dehydrogenase</shortName>
    </alternativeName>
</protein>
<dbReference type="EMBL" id="CP017269">
    <property type="protein sequence ID" value="AOT68203.1"/>
    <property type="molecule type" value="Genomic_DNA"/>
</dbReference>
<evidence type="ECO:0000256" key="2">
    <source>
        <dbReference type="ARBA" id="ARBA00022605"/>
    </source>
</evidence>
<dbReference type="InterPro" id="IPR015590">
    <property type="entry name" value="Aldehyde_DH_dom"/>
</dbReference>
<dbReference type="OrthoDB" id="9809970at2"/>
<comment type="function">
    <text evidence="7">Catalyzes the NADPH-dependent reduction of L-glutamate 5-phosphate into L-glutamate 5-semialdehyde and phosphate. The product spontaneously undergoes cyclization to form 1-pyrroline-5-carboxylate.</text>
</comment>
<dbReference type="GO" id="GO:0005737">
    <property type="term" value="C:cytoplasm"/>
    <property type="evidence" value="ECO:0007669"/>
    <property type="project" value="UniProtKB-SubCell"/>
</dbReference>
<comment type="similarity">
    <text evidence="7">Belongs to the gamma-glutamyl phosphate reductase family.</text>
</comment>
<comment type="catalytic activity">
    <reaction evidence="6 7">
        <text>L-glutamate 5-semialdehyde + phosphate + NADP(+) = L-glutamyl 5-phosphate + NADPH + H(+)</text>
        <dbReference type="Rhea" id="RHEA:19541"/>
        <dbReference type="ChEBI" id="CHEBI:15378"/>
        <dbReference type="ChEBI" id="CHEBI:43474"/>
        <dbReference type="ChEBI" id="CHEBI:57783"/>
        <dbReference type="ChEBI" id="CHEBI:58066"/>
        <dbReference type="ChEBI" id="CHEBI:58274"/>
        <dbReference type="ChEBI" id="CHEBI:58349"/>
        <dbReference type="EC" id="1.2.1.41"/>
    </reaction>
</comment>
<dbReference type="PROSITE" id="PS01223">
    <property type="entry name" value="PROA"/>
    <property type="match status" value="1"/>
</dbReference>
<dbReference type="Pfam" id="PF00171">
    <property type="entry name" value="Aldedh"/>
    <property type="match status" value="1"/>
</dbReference>
<evidence type="ECO:0000256" key="3">
    <source>
        <dbReference type="ARBA" id="ARBA00022650"/>
    </source>
</evidence>
<dbReference type="EC" id="1.2.1.41" evidence="7"/>
<dbReference type="InterPro" id="IPR012134">
    <property type="entry name" value="Glu-5-SA_DH"/>
</dbReference>
<accession>A0A1D8GBE9</accession>
<dbReference type="GO" id="GO:0050661">
    <property type="term" value="F:NADP binding"/>
    <property type="evidence" value="ECO:0007669"/>
    <property type="project" value="InterPro"/>
</dbReference>
<dbReference type="Proteomes" id="UP000095743">
    <property type="component" value="Chromosome"/>
</dbReference>
<dbReference type="UniPathway" id="UPA00098">
    <property type="reaction ID" value="UER00360"/>
</dbReference>
<dbReference type="Gene3D" id="3.40.605.10">
    <property type="entry name" value="Aldehyde Dehydrogenase, Chain A, domain 1"/>
    <property type="match status" value="1"/>
</dbReference>
<gene>
    <name evidence="7" type="primary">proA</name>
    <name evidence="9" type="ORF">Gferi_00540</name>
</gene>
<evidence type="ECO:0000256" key="6">
    <source>
        <dbReference type="ARBA" id="ARBA00049024"/>
    </source>
</evidence>
<keyword evidence="3 7" id="KW-0641">Proline biosynthesis</keyword>